<dbReference type="GO" id="GO:0003677">
    <property type="term" value="F:DNA binding"/>
    <property type="evidence" value="ECO:0007669"/>
    <property type="project" value="InterPro"/>
</dbReference>
<keyword evidence="2 8" id="KW-0067">ATP-binding</keyword>
<dbReference type="InterPro" id="IPR017871">
    <property type="entry name" value="ABC_transporter-like_CS"/>
</dbReference>
<dbReference type="Pfam" id="PF16326">
    <property type="entry name" value="ABC_tran_CTD"/>
    <property type="match status" value="1"/>
</dbReference>
<dbReference type="Gene3D" id="1.10.287.380">
    <property type="entry name" value="Valyl-tRNA synthetase, C-terminal domain"/>
    <property type="match status" value="1"/>
</dbReference>
<dbReference type="InterPro" id="IPR027417">
    <property type="entry name" value="P-loop_NTPase"/>
</dbReference>
<dbReference type="PROSITE" id="PS00211">
    <property type="entry name" value="ABC_TRANSPORTER_1"/>
    <property type="match status" value="1"/>
</dbReference>
<evidence type="ECO:0000259" key="7">
    <source>
        <dbReference type="PROSITE" id="PS50893"/>
    </source>
</evidence>
<name>A0A2A5WHR7_9GAMM</name>
<evidence type="ECO:0000256" key="4">
    <source>
        <dbReference type="ARBA" id="ARBA00061478"/>
    </source>
</evidence>
<dbReference type="InterPro" id="IPR032524">
    <property type="entry name" value="ABC_tran_C"/>
</dbReference>
<evidence type="ECO:0000256" key="6">
    <source>
        <dbReference type="SAM" id="MobiDB-lite"/>
    </source>
</evidence>
<comment type="similarity">
    <text evidence="4">Belongs to the ABC transporter superfamily. ABCF family. Uup subfamily.</text>
</comment>
<evidence type="ECO:0000313" key="9">
    <source>
        <dbReference type="Proteomes" id="UP000219327"/>
    </source>
</evidence>
<dbReference type="Pfam" id="PF12848">
    <property type="entry name" value="ABC_tran_Xtn"/>
    <property type="match status" value="1"/>
</dbReference>
<sequence length="459" mass="52063">AADPDLWLLDEPTNHLDIPAIQWLEGVISEFQGTAMVISHDRRLLDRVATAVVDIDRGRVTRWDVGYQRFLERKAHELEVEARNAKLEDARLAQEEAWIREGIKARRTRNEGRVRSLIEMRKEKRKRRERESLNMEIDAARKSGKIVKELESVSKSFGDNQIVNELDLVIQRGDRIGLMGPNGTGKTTLIRTILGEESPDTGHVKTGTKLEVAYFDQSREQLDPDSSVIDCVSEGRDFITINGRPVHIITYLSNFMFSKDQARSPVRVLSGGEQNRILLAKLFMKSSNFMVLDEPTNDLDIETLEMLEELLHTYDGTVLVITHDRAFLDNVVGSMLVFGGAGTITEHVGGYSDWEARGGSFRENTRQGTPEREEKKVTRPRKSKGSSNRARAQELTALPGLIEAMETKISILFDQMADSSFYDQPEDDQRKTNDQLKALQSELETLFARWEELETENGS</sequence>
<dbReference type="CDD" id="cd03221">
    <property type="entry name" value="ABCF_EF-3"/>
    <property type="match status" value="1"/>
</dbReference>
<dbReference type="Gene3D" id="3.40.50.300">
    <property type="entry name" value="P-loop containing nucleotide triphosphate hydrolases"/>
    <property type="match status" value="2"/>
</dbReference>
<keyword evidence="5" id="KW-0175">Coiled coil</keyword>
<gene>
    <name evidence="8" type="ORF">CNE99_10470</name>
</gene>
<dbReference type="GO" id="GO:0016887">
    <property type="term" value="F:ATP hydrolysis activity"/>
    <property type="evidence" value="ECO:0007669"/>
    <property type="project" value="InterPro"/>
</dbReference>
<keyword evidence="1" id="KW-0547">Nucleotide-binding</keyword>
<reference evidence="8 9" key="1">
    <citation type="submission" date="2017-08" db="EMBL/GenBank/DDBJ databases">
        <title>Fine stratification of microbial communities through a metagenomic profile of the photic zone.</title>
        <authorList>
            <person name="Haro-Moreno J.M."/>
            <person name="Lopez-Perez M."/>
            <person name="De La Torre J."/>
            <person name="Picazo A."/>
            <person name="Camacho A."/>
            <person name="Rodriguez-Valera F."/>
        </authorList>
    </citation>
    <scope>NUCLEOTIDE SEQUENCE [LARGE SCALE GENOMIC DNA]</scope>
    <source>
        <strain evidence="8">MED-G24</strain>
    </source>
</reference>
<dbReference type="Proteomes" id="UP000219327">
    <property type="component" value="Unassembled WGS sequence"/>
</dbReference>
<dbReference type="InterPro" id="IPR051309">
    <property type="entry name" value="ABCF_ATPase"/>
</dbReference>
<feature type="coiled-coil region" evidence="5">
    <location>
        <begin position="429"/>
        <end position="456"/>
    </location>
</feature>
<evidence type="ECO:0000313" key="8">
    <source>
        <dbReference type="EMBL" id="PDH35951.1"/>
    </source>
</evidence>
<evidence type="ECO:0000256" key="3">
    <source>
        <dbReference type="ARBA" id="ARBA00049360"/>
    </source>
</evidence>
<evidence type="ECO:0000256" key="5">
    <source>
        <dbReference type="SAM" id="Coils"/>
    </source>
</evidence>
<feature type="domain" description="ABC transporter" evidence="7">
    <location>
        <begin position="148"/>
        <end position="366"/>
    </location>
</feature>
<dbReference type="FunFam" id="3.40.50.300:FF:000309">
    <property type="entry name" value="ABC transporter ATP-binding protein"/>
    <property type="match status" value="1"/>
</dbReference>
<dbReference type="SMART" id="SM00382">
    <property type="entry name" value="AAA"/>
    <property type="match status" value="1"/>
</dbReference>
<comment type="caution">
    <text evidence="8">The sequence shown here is derived from an EMBL/GenBank/DDBJ whole genome shotgun (WGS) entry which is preliminary data.</text>
</comment>
<comment type="catalytic activity">
    <reaction evidence="3">
        <text>ATP + H2O = ADP + phosphate + H(+)</text>
        <dbReference type="Rhea" id="RHEA:13065"/>
        <dbReference type="ChEBI" id="CHEBI:15377"/>
        <dbReference type="ChEBI" id="CHEBI:15378"/>
        <dbReference type="ChEBI" id="CHEBI:30616"/>
        <dbReference type="ChEBI" id="CHEBI:43474"/>
        <dbReference type="ChEBI" id="CHEBI:456216"/>
    </reaction>
</comment>
<dbReference type="PROSITE" id="PS50893">
    <property type="entry name" value="ABC_TRANSPORTER_2"/>
    <property type="match status" value="1"/>
</dbReference>
<dbReference type="InterPro" id="IPR037118">
    <property type="entry name" value="Val-tRNA_synth_C_sf"/>
</dbReference>
<dbReference type="InterPro" id="IPR003439">
    <property type="entry name" value="ABC_transporter-like_ATP-bd"/>
</dbReference>
<dbReference type="EMBL" id="NTKD01000078">
    <property type="protein sequence ID" value="PDH35951.1"/>
    <property type="molecule type" value="Genomic_DNA"/>
</dbReference>
<dbReference type="PANTHER" id="PTHR42855">
    <property type="entry name" value="ABC TRANSPORTER ATP-BINDING SUBUNIT"/>
    <property type="match status" value="1"/>
</dbReference>
<proteinExistence type="inferred from homology"/>
<dbReference type="Pfam" id="PF00005">
    <property type="entry name" value="ABC_tran"/>
    <property type="match status" value="1"/>
</dbReference>
<dbReference type="AlphaFoldDB" id="A0A2A5WHR7"/>
<protein>
    <submittedName>
        <fullName evidence="8">ABC transporter ATP-binding protein</fullName>
    </submittedName>
</protein>
<feature type="region of interest" description="Disordered" evidence="6">
    <location>
        <begin position="355"/>
        <end position="392"/>
    </location>
</feature>
<dbReference type="InterPro" id="IPR032781">
    <property type="entry name" value="ABC_tran_Xtn"/>
</dbReference>
<feature type="coiled-coil region" evidence="5">
    <location>
        <begin position="68"/>
        <end position="95"/>
    </location>
</feature>
<dbReference type="GO" id="GO:0005524">
    <property type="term" value="F:ATP binding"/>
    <property type="evidence" value="ECO:0007669"/>
    <property type="project" value="UniProtKB-KW"/>
</dbReference>
<evidence type="ECO:0000256" key="2">
    <source>
        <dbReference type="ARBA" id="ARBA00022840"/>
    </source>
</evidence>
<evidence type="ECO:0000256" key="1">
    <source>
        <dbReference type="ARBA" id="ARBA00022741"/>
    </source>
</evidence>
<feature type="non-terminal residue" evidence="8">
    <location>
        <position position="1"/>
    </location>
</feature>
<accession>A0A2A5WHR7</accession>
<organism evidence="8 9">
    <name type="scientific">OM182 bacterium MED-G24</name>
    <dbReference type="NCBI Taxonomy" id="1986255"/>
    <lineage>
        <taxon>Bacteria</taxon>
        <taxon>Pseudomonadati</taxon>
        <taxon>Pseudomonadota</taxon>
        <taxon>Gammaproteobacteria</taxon>
        <taxon>OMG group</taxon>
        <taxon>OM182 clade</taxon>
    </lineage>
</organism>
<dbReference type="PANTHER" id="PTHR42855:SF1">
    <property type="entry name" value="ABC TRANSPORTER DOMAIN-CONTAINING PROTEIN"/>
    <property type="match status" value="1"/>
</dbReference>
<dbReference type="InterPro" id="IPR003593">
    <property type="entry name" value="AAA+_ATPase"/>
</dbReference>
<feature type="compositionally biased region" description="Basic and acidic residues" evidence="6">
    <location>
        <begin position="363"/>
        <end position="377"/>
    </location>
</feature>
<dbReference type="SUPFAM" id="SSF52540">
    <property type="entry name" value="P-loop containing nucleoside triphosphate hydrolases"/>
    <property type="match status" value="2"/>
</dbReference>